<dbReference type="Proteomes" id="UP000015104">
    <property type="component" value="Unassembled WGS sequence"/>
</dbReference>
<sequence>MTSPFWNQFSGFRHLEKFTFNAHLDSQCSPSTC</sequence>
<evidence type="ECO:0000313" key="2">
    <source>
        <dbReference type="Proteomes" id="UP000015104"/>
    </source>
</evidence>
<protein>
    <submittedName>
        <fullName evidence="1">Uncharacterized protein</fullName>
    </submittedName>
</protein>
<name>T1JZR7_TETUR</name>
<dbReference type="HOGENOM" id="CLU_3385335_0_0_1"/>
<evidence type="ECO:0000313" key="1">
    <source>
        <dbReference type="EnsemblMetazoa" id="tetur03g04970.1"/>
    </source>
</evidence>
<dbReference type="EMBL" id="CAEY01001125">
    <property type="status" value="NOT_ANNOTATED_CDS"/>
    <property type="molecule type" value="Genomic_DNA"/>
</dbReference>
<organism evidence="1 2">
    <name type="scientific">Tetranychus urticae</name>
    <name type="common">Two-spotted spider mite</name>
    <dbReference type="NCBI Taxonomy" id="32264"/>
    <lineage>
        <taxon>Eukaryota</taxon>
        <taxon>Metazoa</taxon>
        <taxon>Ecdysozoa</taxon>
        <taxon>Arthropoda</taxon>
        <taxon>Chelicerata</taxon>
        <taxon>Arachnida</taxon>
        <taxon>Acari</taxon>
        <taxon>Acariformes</taxon>
        <taxon>Trombidiformes</taxon>
        <taxon>Prostigmata</taxon>
        <taxon>Eleutherengona</taxon>
        <taxon>Raphignathae</taxon>
        <taxon>Tetranychoidea</taxon>
        <taxon>Tetranychidae</taxon>
        <taxon>Tetranychus</taxon>
    </lineage>
</organism>
<dbReference type="AlphaFoldDB" id="T1JZR7"/>
<proteinExistence type="predicted"/>
<reference evidence="1" key="2">
    <citation type="submission" date="2015-06" db="UniProtKB">
        <authorList>
            <consortium name="EnsemblMetazoa"/>
        </authorList>
    </citation>
    <scope>IDENTIFICATION</scope>
</reference>
<accession>T1JZR7</accession>
<reference evidence="2" key="1">
    <citation type="submission" date="2011-08" db="EMBL/GenBank/DDBJ databases">
        <authorList>
            <person name="Rombauts S."/>
        </authorList>
    </citation>
    <scope>NUCLEOTIDE SEQUENCE</scope>
    <source>
        <strain evidence="2">London</strain>
    </source>
</reference>
<dbReference type="EnsemblMetazoa" id="tetur03g04970.1">
    <property type="protein sequence ID" value="tetur03g04970.1"/>
    <property type="gene ID" value="tetur03g04970"/>
</dbReference>
<keyword evidence="2" id="KW-1185">Reference proteome</keyword>